<evidence type="ECO:0000256" key="1">
    <source>
        <dbReference type="SAM" id="Coils"/>
    </source>
</evidence>
<evidence type="ECO:0000259" key="3">
    <source>
        <dbReference type="PROSITE" id="PS51896"/>
    </source>
</evidence>
<dbReference type="InterPro" id="IPR044069">
    <property type="entry name" value="ZF_C4H2"/>
</dbReference>
<reference evidence="4" key="1">
    <citation type="submission" date="2020-09" db="EMBL/GenBank/DDBJ databases">
        <authorList>
            <person name="Kikuchi T."/>
        </authorList>
    </citation>
    <scope>NUCLEOTIDE SEQUENCE</scope>
    <source>
        <strain evidence="4">Ka4C1</strain>
    </source>
</reference>
<feature type="compositionally biased region" description="Basic residues" evidence="2">
    <location>
        <begin position="307"/>
        <end position="324"/>
    </location>
</feature>
<dbReference type="GO" id="GO:0045666">
    <property type="term" value="P:positive regulation of neuron differentiation"/>
    <property type="evidence" value="ECO:0007669"/>
    <property type="project" value="TreeGrafter"/>
</dbReference>
<comment type="caution">
    <text evidence="4">The sequence shown here is derived from an EMBL/GenBank/DDBJ whole genome shotgun (WGS) entry which is preliminary data.</text>
</comment>
<proteinExistence type="predicted"/>
<dbReference type="Pfam" id="PF10146">
    <property type="entry name" value="zf-C4H2"/>
    <property type="match status" value="1"/>
</dbReference>
<evidence type="ECO:0000313" key="4">
    <source>
        <dbReference type="EMBL" id="CAD5217680.1"/>
    </source>
</evidence>
<dbReference type="GO" id="GO:0005634">
    <property type="term" value="C:nucleus"/>
    <property type="evidence" value="ECO:0007669"/>
    <property type="project" value="TreeGrafter"/>
</dbReference>
<organism evidence="4 5">
    <name type="scientific">Bursaphelenchus xylophilus</name>
    <name type="common">Pinewood nematode worm</name>
    <name type="synonym">Aphelenchoides xylophilus</name>
    <dbReference type="NCBI Taxonomy" id="6326"/>
    <lineage>
        <taxon>Eukaryota</taxon>
        <taxon>Metazoa</taxon>
        <taxon>Ecdysozoa</taxon>
        <taxon>Nematoda</taxon>
        <taxon>Chromadorea</taxon>
        <taxon>Rhabditida</taxon>
        <taxon>Tylenchina</taxon>
        <taxon>Tylenchomorpha</taxon>
        <taxon>Aphelenchoidea</taxon>
        <taxon>Aphelenchoididae</taxon>
        <taxon>Bursaphelenchus</taxon>
    </lineage>
</organism>
<dbReference type="Proteomes" id="UP000582659">
    <property type="component" value="Unassembled WGS sequence"/>
</dbReference>
<dbReference type="PANTHER" id="PTHR31058:SF2">
    <property type="entry name" value="ZINC FINGER C4H2 DOMAIN-CONTAINING PROTEIN"/>
    <property type="match status" value="1"/>
</dbReference>
<accession>A0A7I8WYK8</accession>
<dbReference type="EMBL" id="CAJFCV020000002">
    <property type="protein sequence ID" value="CAG9101515.1"/>
    <property type="molecule type" value="Genomic_DNA"/>
</dbReference>
<dbReference type="PANTHER" id="PTHR31058">
    <property type="entry name" value="ZINC FINGER C4H2 DOMAIN-CONTAINING PROTEIN"/>
    <property type="match status" value="1"/>
</dbReference>
<feature type="compositionally biased region" description="Low complexity" evidence="2">
    <location>
        <begin position="250"/>
        <end position="278"/>
    </location>
</feature>
<gene>
    <name evidence="4" type="ORF">BXYJ_LOCUS5156</name>
</gene>
<dbReference type="AlphaFoldDB" id="A0A7I8WYK8"/>
<keyword evidence="1" id="KW-0175">Coiled coil</keyword>
<dbReference type="SMR" id="A0A7I8WYK8"/>
<feature type="region of interest" description="Disordered" evidence="2">
    <location>
        <begin position="250"/>
        <end position="287"/>
    </location>
</feature>
<name>A0A7I8WYK8_BURXY</name>
<feature type="region of interest" description="Disordered" evidence="2">
    <location>
        <begin position="303"/>
        <end position="324"/>
    </location>
</feature>
<protein>
    <submittedName>
        <fullName evidence="4">(pine wood nematode) hypothetical protein</fullName>
    </submittedName>
</protein>
<dbReference type="InterPro" id="IPR018482">
    <property type="entry name" value="Znf-C4H2"/>
</dbReference>
<keyword evidence="5" id="KW-1185">Reference proteome</keyword>
<feature type="domain" description="C4H2-type" evidence="3">
    <location>
        <begin position="280"/>
        <end position="322"/>
    </location>
</feature>
<dbReference type="Proteomes" id="UP000659654">
    <property type="component" value="Unassembled WGS sequence"/>
</dbReference>
<evidence type="ECO:0000256" key="2">
    <source>
        <dbReference type="SAM" id="MobiDB-lite"/>
    </source>
</evidence>
<dbReference type="EMBL" id="CAJFDI010000002">
    <property type="protein sequence ID" value="CAD5217680.1"/>
    <property type="molecule type" value="Genomic_DNA"/>
</dbReference>
<dbReference type="PROSITE" id="PS51896">
    <property type="entry name" value="ZF_C4H2"/>
    <property type="match status" value="1"/>
</dbReference>
<dbReference type="OrthoDB" id="5863719at2759"/>
<sequence>MMTASPPANQTPKPSVENICADLQKIAYAKSKLDDLRMKQSEFVSENADYQETEEFIEKAQKMISDLNKERDSHSEIIQQINQDKIAMQKIIDSAKTEQSASENELTQRYGLVCRIVEESKRFFKELGLNEEPFDVKELIPQTSVSLPSVPTTTSIASSMVSTSALPNTSLSLPLLPNSPMNAQQFLAQQQLQQQQQLFANLLKMNAQPSGQTADPTALMNLMSALSQQNQQQVQQAPMMNPMMMFAMQAMQQQQQQQQQQQRQQQLASLAKSSFSSSDHQSPPMKNCQCCQAQIHRNAPICPMCKSKSRSKNPKKPKRKNPDQ</sequence>
<evidence type="ECO:0000313" key="5">
    <source>
        <dbReference type="Proteomes" id="UP000659654"/>
    </source>
</evidence>
<feature type="coiled-coil region" evidence="1">
    <location>
        <begin position="50"/>
        <end position="84"/>
    </location>
</feature>